<comment type="subcellular location">
    <subcellularLocation>
        <location evidence="1">Cell envelope</location>
    </subcellularLocation>
</comment>
<evidence type="ECO:0000256" key="6">
    <source>
        <dbReference type="SAM" id="Phobius"/>
    </source>
</evidence>
<keyword evidence="10" id="KW-1185">Reference proteome</keyword>
<name>A0ABY7GF52_9GAMM</name>
<dbReference type="SUPFAM" id="SSF48452">
    <property type="entry name" value="TPR-like"/>
    <property type="match status" value="1"/>
</dbReference>
<dbReference type="PROSITE" id="PS50005">
    <property type="entry name" value="TPR"/>
    <property type="match status" value="2"/>
</dbReference>
<dbReference type="NCBIfam" id="TIGR03142">
    <property type="entry name" value="cytochro_ccmI"/>
    <property type="match status" value="1"/>
</dbReference>
<evidence type="ECO:0000256" key="2">
    <source>
        <dbReference type="ARBA" id="ARBA00022737"/>
    </source>
</evidence>
<protein>
    <submittedName>
        <fullName evidence="9">C-type cytochrome biogenesis protein CcmI</fullName>
    </submittedName>
</protein>
<dbReference type="PANTHER" id="PTHR47870:SF1">
    <property type="entry name" value="CYTOCHROME C-TYPE BIOGENESIS PROTEIN CCMH"/>
    <property type="match status" value="1"/>
</dbReference>
<reference evidence="9" key="1">
    <citation type="submission" date="2022-11" db="EMBL/GenBank/DDBJ databases">
        <title>Methylomonas rapida sp. nov., Carotenoid-Producing Obligate Methanotrophs with High Growth Characteristics and Biotechnological Potential.</title>
        <authorList>
            <person name="Tikhonova E.N."/>
            <person name="Suleimanov R.Z."/>
            <person name="Miroshnikov K."/>
            <person name="Oshkin I.Y."/>
            <person name="Belova S.E."/>
            <person name="Danilova O.V."/>
            <person name="Ashikhmin A."/>
            <person name="Konopkin A."/>
            <person name="But S.Y."/>
            <person name="Khmelenina V.N."/>
            <person name="Kuznetsov N."/>
            <person name="Pimenov N.V."/>
            <person name="Dedysh S.N."/>
        </authorList>
    </citation>
    <scope>NUCLEOTIDE SEQUENCE</scope>
    <source>
        <strain evidence="9">MP1</strain>
    </source>
</reference>
<dbReference type="Proteomes" id="UP001162780">
    <property type="component" value="Chromosome"/>
</dbReference>
<keyword evidence="4 5" id="KW-0802">TPR repeat</keyword>
<evidence type="ECO:0000256" key="1">
    <source>
        <dbReference type="ARBA" id="ARBA00004196"/>
    </source>
</evidence>
<dbReference type="InterPro" id="IPR051263">
    <property type="entry name" value="C-type_cytochrome_biogenesis"/>
</dbReference>
<evidence type="ECO:0000313" key="10">
    <source>
        <dbReference type="Proteomes" id="UP001162780"/>
    </source>
</evidence>
<keyword evidence="6" id="KW-0812">Transmembrane</keyword>
<keyword evidence="3" id="KW-0201">Cytochrome c-type biogenesis</keyword>
<evidence type="ECO:0000313" key="9">
    <source>
        <dbReference type="EMBL" id="WAR43066.1"/>
    </source>
</evidence>
<dbReference type="RefSeq" id="WP_255188044.1">
    <property type="nucleotide sequence ID" value="NZ_CP113517.1"/>
</dbReference>
<dbReference type="SMART" id="SM00028">
    <property type="entry name" value="TPR"/>
    <property type="match status" value="2"/>
</dbReference>
<evidence type="ECO:0000256" key="5">
    <source>
        <dbReference type="PROSITE-ProRule" id="PRU00339"/>
    </source>
</evidence>
<evidence type="ECO:0000259" key="8">
    <source>
        <dbReference type="Pfam" id="PF23914"/>
    </source>
</evidence>
<dbReference type="Pfam" id="PF23914">
    <property type="entry name" value="TPR_CcmH_CycH"/>
    <property type="match status" value="1"/>
</dbReference>
<evidence type="ECO:0000256" key="4">
    <source>
        <dbReference type="ARBA" id="ARBA00022803"/>
    </source>
</evidence>
<dbReference type="InterPro" id="IPR019734">
    <property type="entry name" value="TPR_rpt"/>
</dbReference>
<dbReference type="Gene3D" id="1.25.40.10">
    <property type="entry name" value="Tetratricopeptide repeat domain"/>
    <property type="match status" value="1"/>
</dbReference>
<dbReference type="PANTHER" id="PTHR47870">
    <property type="entry name" value="CYTOCHROME C-TYPE BIOGENESIS PROTEIN CCMH"/>
    <property type="match status" value="1"/>
</dbReference>
<dbReference type="InterPro" id="IPR056413">
    <property type="entry name" value="TPR_CcmH_CycH"/>
</dbReference>
<feature type="domain" description="Cytochrome c-type biogenesis protein H TPR" evidence="8">
    <location>
        <begin position="124"/>
        <end position="259"/>
    </location>
</feature>
<accession>A0ABY7GF52</accession>
<feature type="repeat" description="TPR" evidence="5">
    <location>
        <begin position="225"/>
        <end position="258"/>
    </location>
</feature>
<dbReference type="InterPro" id="IPR017560">
    <property type="entry name" value="Cyt_c_biogenesis_CcmI"/>
</dbReference>
<feature type="repeat" description="TPR" evidence="5">
    <location>
        <begin position="154"/>
        <end position="187"/>
    </location>
</feature>
<keyword evidence="2" id="KW-0677">Repeat</keyword>
<feature type="transmembrane region" description="Helical" evidence="6">
    <location>
        <begin position="94"/>
        <end position="114"/>
    </location>
</feature>
<proteinExistence type="predicted"/>
<dbReference type="InterPro" id="IPR011990">
    <property type="entry name" value="TPR-like_helical_dom_sf"/>
</dbReference>
<dbReference type="Pfam" id="PF23892">
    <property type="entry name" value="Ig_CycH"/>
    <property type="match status" value="1"/>
</dbReference>
<evidence type="ECO:0000259" key="7">
    <source>
        <dbReference type="Pfam" id="PF23892"/>
    </source>
</evidence>
<evidence type="ECO:0000256" key="3">
    <source>
        <dbReference type="ARBA" id="ARBA00022748"/>
    </source>
</evidence>
<sequence>MNTLFWIIVAGLVLLALALIVPPLLRKTPLPDDDHRQRNIKIARQRLAELRQQLQDGVLDQVQFDEQYAELQLMLNDDLQASEAGKAPERQGRWIIPILLVLLPMLSLLLYVSLGDINALSKVELQQTQVKAAENMAGMMGKLQQRLQQQPDDVEGWIMLGRSYGFLQQYQDAADAFARADKLKPDDVEIMLQYANNLAMARGGSMKGEPEQLIARVIEKAPDNANALWLAGMAMAEAGDFAKAKQYWQKLLQLLPPDAEGLSQVQQMLAAVDQELEKQRSAGPAIEIKVKVTIDPALKANLQPQDAVFIYAQAVNGPKMPLAIVRKQASDLPTEVVLNDQMAMQGSSRLGEQQQLRIVARVSKSGQAMTQPGDLLGSVELAQPFAGATANVLINQEVK</sequence>
<organism evidence="9 10">
    <name type="scientific">Methylomonas rapida</name>
    <dbReference type="NCBI Taxonomy" id="2963939"/>
    <lineage>
        <taxon>Bacteria</taxon>
        <taxon>Pseudomonadati</taxon>
        <taxon>Pseudomonadota</taxon>
        <taxon>Gammaproteobacteria</taxon>
        <taxon>Methylococcales</taxon>
        <taxon>Methylococcaceae</taxon>
        <taxon>Methylomonas</taxon>
    </lineage>
</organism>
<feature type="domain" description="Cytochrome c-type biogenesis protein H Ig-like" evidence="7">
    <location>
        <begin position="288"/>
        <end position="395"/>
    </location>
</feature>
<keyword evidence="6" id="KW-1133">Transmembrane helix</keyword>
<keyword evidence="6" id="KW-0472">Membrane</keyword>
<dbReference type="InterPro" id="IPR056412">
    <property type="entry name" value="Ig_CycH"/>
</dbReference>
<dbReference type="EMBL" id="CP113517">
    <property type="protein sequence ID" value="WAR43066.1"/>
    <property type="molecule type" value="Genomic_DNA"/>
</dbReference>
<gene>
    <name evidence="9" type="primary">ccmI</name>
    <name evidence="9" type="ORF">NM686_011720</name>
</gene>